<evidence type="ECO:0000256" key="6">
    <source>
        <dbReference type="SAM" id="SignalP"/>
    </source>
</evidence>
<keyword evidence="9" id="KW-1185">Reference proteome</keyword>
<evidence type="ECO:0000256" key="1">
    <source>
        <dbReference type="ARBA" id="ARBA00011079"/>
    </source>
</evidence>
<dbReference type="InterPro" id="IPR008758">
    <property type="entry name" value="Peptidase_S28"/>
</dbReference>
<keyword evidence="4" id="KW-0378">Hydrolase</keyword>
<dbReference type="AlphaFoldDB" id="A0AAW2ZIT1"/>
<dbReference type="EMBL" id="JAOPGA020000999">
    <property type="protein sequence ID" value="KAL0483886.1"/>
    <property type="molecule type" value="Genomic_DNA"/>
</dbReference>
<dbReference type="GO" id="GO:0070008">
    <property type="term" value="F:serine-type exopeptidase activity"/>
    <property type="evidence" value="ECO:0007669"/>
    <property type="project" value="InterPro"/>
</dbReference>
<dbReference type="SUPFAM" id="SSF53474">
    <property type="entry name" value="alpha/beta-Hydrolases"/>
    <property type="match status" value="1"/>
</dbReference>
<dbReference type="PANTHER" id="PTHR11010:SF117">
    <property type="entry name" value="SERINE PROTEASE 16"/>
    <property type="match status" value="1"/>
</dbReference>
<organism evidence="8 9">
    <name type="scientific">Acrasis kona</name>
    <dbReference type="NCBI Taxonomy" id="1008807"/>
    <lineage>
        <taxon>Eukaryota</taxon>
        <taxon>Discoba</taxon>
        <taxon>Heterolobosea</taxon>
        <taxon>Tetramitia</taxon>
        <taxon>Eutetramitia</taxon>
        <taxon>Acrasidae</taxon>
        <taxon>Acrasis</taxon>
    </lineage>
</organism>
<accession>A0AAW2ZIT1</accession>
<dbReference type="PANTHER" id="PTHR11010">
    <property type="entry name" value="PROTEASE S28 PRO-X CARBOXYPEPTIDASE-RELATED"/>
    <property type="match status" value="1"/>
</dbReference>
<dbReference type="EMBL" id="JAOPGA020001542">
    <property type="protein sequence ID" value="KAL0489294.1"/>
    <property type="molecule type" value="Genomic_DNA"/>
</dbReference>
<dbReference type="Pfam" id="PF05577">
    <property type="entry name" value="Peptidase_S28"/>
    <property type="match status" value="1"/>
</dbReference>
<comment type="similarity">
    <text evidence="1">Belongs to the peptidase S28 family.</text>
</comment>
<protein>
    <submittedName>
        <fullName evidence="7 8">Serine protease</fullName>
    </submittedName>
</protein>
<evidence type="ECO:0000256" key="2">
    <source>
        <dbReference type="ARBA" id="ARBA00022670"/>
    </source>
</evidence>
<evidence type="ECO:0000313" key="8">
    <source>
        <dbReference type="EMBL" id="KAL0489294.1"/>
    </source>
</evidence>
<dbReference type="Gene3D" id="1.20.120.980">
    <property type="entry name" value="Serine carboxypeptidase S28, SKS domain"/>
    <property type="match status" value="1"/>
</dbReference>
<dbReference type="FunFam" id="1.20.120.980:FF:000003">
    <property type="entry name" value="Serine protease 16"/>
    <property type="match status" value="1"/>
</dbReference>
<dbReference type="GO" id="GO:0006508">
    <property type="term" value="P:proteolysis"/>
    <property type="evidence" value="ECO:0007669"/>
    <property type="project" value="UniProtKB-KW"/>
</dbReference>
<reference evidence="8 9" key="1">
    <citation type="submission" date="2024-03" db="EMBL/GenBank/DDBJ databases">
        <title>The Acrasis kona genome and developmental transcriptomes reveal deep origins of eukaryotic multicellular pathways.</title>
        <authorList>
            <person name="Sheikh S."/>
            <person name="Fu C.-J."/>
            <person name="Brown M.W."/>
            <person name="Baldauf S.L."/>
        </authorList>
    </citation>
    <scope>NUCLEOTIDE SEQUENCE [LARGE SCALE GENOMIC DNA]</scope>
    <source>
        <strain evidence="8 9">ATCC MYA-3509</strain>
    </source>
</reference>
<feature type="chain" id="PRO_5044718166" evidence="6">
    <location>
        <begin position="19"/>
        <end position="476"/>
    </location>
</feature>
<evidence type="ECO:0000256" key="5">
    <source>
        <dbReference type="ARBA" id="ARBA00023180"/>
    </source>
</evidence>
<feature type="signal peptide" evidence="6">
    <location>
        <begin position="1"/>
        <end position="18"/>
    </location>
</feature>
<evidence type="ECO:0000256" key="4">
    <source>
        <dbReference type="ARBA" id="ARBA00022801"/>
    </source>
</evidence>
<dbReference type="Proteomes" id="UP001431209">
    <property type="component" value="Unassembled WGS sequence"/>
</dbReference>
<evidence type="ECO:0000256" key="3">
    <source>
        <dbReference type="ARBA" id="ARBA00022729"/>
    </source>
</evidence>
<keyword evidence="2 8" id="KW-0645">Protease</keyword>
<evidence type="ECO:0000313" key="9">
    <source>
        <dbReference type="Proteomes" id="UP001431209"/>
    </source>
</evidence>
<dbReference type="InterPro" id="IPR029058">
    <property type="entry name" value="AB_hydrolase_fold"/>
</dbReference>
<keyword evidence="3 6" id="KW-0732">Signal</keyword>
<name>A0AAW2ZIT1_9EUKA</name>
<gene>
    <name evidence="8" type="ORF">AKO1_010615</name>
    <name evidence="7" type="ORF">AKO1_014786</name>
</gene>
<keyword evidence="5" id="KW-0325">Glycoprotein</keyword>
<proteinExistence type="inferred from homology"/>
<dbReference type="Gene3D" id="3.40.50.1820">
    <property type="entry name" value="alpha/beta hydrolase"/>
    <property type="match status" value="1"/>
</dbReference>
<dbReference type="InterPro" id="IPR042269">
    <property type="entry name" value="Ser_carbopepase_S28_SKS"/>
</dbReference>
<comment type="caution">
    <text evidence="8">The sequence shown here is derived from an EMBL/GenBank/DDBJ whole genome shotgun (WGS) entry which is preliminary data.</text>
</comment>
<dbReference type="PROSITE" id="PS51257">
    <property type="entry name" value="PROKAR_LIPOPROTEIN"/>
    <property type="match status" value="1"/>
</dbReference>
<sequence>MKTTILSLLLLGFACVNAGVLLKTKHYGSMNHRDDLLPQASNNEPLWFTQKLDHFNPADDRQFKQKIYVNETYYKRDGPVFVILGGEGPAAPSGIEGRFIVNNYAQTFNGLIVSFEHRHYGESVPLGSLSKESLKYLSSQQALADYAVLRDFIKSKYDVSLKSKWIAVGGSYSGNLAAWCVNFTHVNLTFSTSAPVKASVAFPEYMSVVQNSLGEECAGVVRKANDEIENLLKTADGRARLSKEFSVCNPIGHTDDDLSTFLSGLADPICGAVQYNLDNNSLGNKLGIKEVCSFMKPEEPLRSLINFTNHYNKVFERECSEGTYENYIKQLQDETPYPKNQNAAGRSWMYQTCMEFGYYQNAVGRDQPFSKYISLPWFLNQCEQLFGVKNVQANVDWTNQYYGQLDIKATNTIFANGNIDPWHKLGLLKGGYVDANNVFFMNGTAHCADLYAPRDTDLESLKNTRARTLELLEKWL</sequence>
<evidence type="ECO:0000313" key="7">
    <source>
        <dbReference type="EMBL" id="KAL0483886.1"/>
    </source>
</evidence>
<dbReference type="GO" id="GO:0008239">
    <property type="term" value="F:dipeptidyl-peptidase activity"/>
    <property type="evidence" value="ECO:0007669"/>
    <property type="project" value="TreeGrafter"/>
</dbReference>